<protein>
    <recommendedName>
        <fullName evidence="4">Lipoprotein</fullName>
    </recommendedName>
</protein>
<gene>
    <name evidence="2" type="ORF">GRI72_00665</name>
</gene>
<feature type="chain" id="PRO_5047150173" description="Lipoprotein" evidence="1">
    <location>
        <begin position="20"/>
        <end position="165"/>
    </location>
</feature>
<evidence type="ECO:0000256" key="1">
    <source>
        <dbReference type="SAM" id="SignalP"/>
    </source>
</evidence>
<feature type="signal peptide" evidence="1">
    <location>
        <begin position="1"/>
        <end position="19"/>
    </location>
</feature>
<evidence type="ECO:0000313" key="3">
    <source>
        <dbReference type="Proteomes" id="UP000444401"/>
    </source>
</evidence>
<evidence type="ECO:0008006" key="4">
    <source>
        <dbReference type="Google" id="ProtNLM"/>
    </source>
</evidence>
<keyword evidence="3" id="KW-1185">Reference proteome</keyword>
<evidence type="ECO:0000313" key="2">
    <source>
        <dbReference type="EMBL" id="MXO67348.1"/>
    </source>
</evidence>
<keyword evidence="1" id="KW-0732">Signal</keyword>
<dbReference type="RefSeq" id="WP_160732019.1">
    <property type="nucleotide sequence ID" value="NZ_WTYO01000001.1"/>
</dbReference>
<sequence>MAMKRLAIVAFLPLLPACGSDPAPGVQGGESGTYAVDTAGEGVSARMETADGTATMRSGADVPVDLPDGFTVYPGAQVTANTVFEEPGSKGALLTMEADAAPEAMIAFYRRQAEGAGVDLTLDMTTDSMRMIGGKASDGSPFSFTATPSADGPTTAQLMVGEAFD</sequence>
<reference evidence="2 3" key="1">
    <citation type="submission" date="2019-12" db="EMBL/GenBank/DDBJ databases">
        <title>Genomic-based taxomic classification of the family Erythrobacteraceae.</title>
        <authorList>
            <person name="Xu L."/>
        </authorList>
    </citation>
    <scope>NUCLEOTIDE SEQUENCE [LARGE SCALE GENOMIC DNA]</scope>
    <source>
        <strain evidence="2 3">H32</strain>
    </source>
</reference>
<accession>A0ABW9UU87</accession>
<organism evidence="2 3">
    <name type="scientific">Pelagerythrobacter marinus</name>
    <dbReference type="NCBI Taxonomy" id="538382"/>
    <lineage>
        <taxon>Bacteria</taxon>
        <taxon>Pseudomonadati</taxon>
        <taxon>Pseudomonadota</taxon>
        <taxon>Alphaproteobacteria</taxon>
        <taxon>Sphingomonadales</taxon>
        <taxon>Erythrobacteraceae</taxon>
        <taxon>Pelagerythrobacter</taxon>
    </lineage>
</organism>
<dbReference type="EMBL" id="WTYO01000001">
    <property type="protein sequence ID" value="MXO67348.1"/>
    <property type="molecule type" value="Genomic_DNA"/>
</dbReference>
<dbReference type="Proteomes" id="UP000444401">
    <property type="component" value="Unassembled WGS sequence"/>
</dbReference>
<name>A0ABW9UU87_9SPHN</name>
<comment type="caution">
    <text evidence="2">The sequence shown here is derived from an EMBL/GenBank/DDBJ whole genome shotgun (WGS) entry which is preliminary data.</text>
</comment>
<proteinExistence type="predicted"/>